<keyword evidence="1" id="KW-0812">Transmembrane</keyword>
<dbReference type="Gene3D" id="3.40.30.10">
    <property type="entry name" value="Glutaredoxin"/>
    <property type="match status" value="1"/>
</dbReference>
<evidence type="ECO:0000313" key="3">
    <source>
        <dbReference type="EMBL" id="KAG5616355.1"/>
    </source>
</evidence>
<dbReference type="PANTHER" id="PTHR10438:SF394">
    <property type="entry name" value="THIOREDOXIN-LIKE PROTEIN CXXS2-RELATED"/>
    <property type="match status" value="1"/>
</dbReference>
<dbReference type="PROSITE" id="PS51352">
    <property type="entry name" value="THIOREDOXIN_2"/>
    <property type="match status" value="1"/>
</dbReference>
<protein>
    <recommendedName>
        <fullName evidence="2">Thioredoxin domain-containing protein</fullName>
    </recommendedName>
</protein>
<evidence type="ECO:0000259" key="2">
    <source>
        <dbReference type="PROSITE" id="PS51352"/>
    </source>
</evidence>
<organism evidence="3 4">
    <name type="scientific">Solanum commersonii</name>
    <name type="common">Commerson's wild potato</name>
    <name type="synonym">Commerson's nightshade</name>
    <dbReference type="NCBI Taxonomy" id="4109"/>
    <lineage>
        <taxon>Eukaryota</taxon>
        <taxon>Viridiplantae</taxon>
        <taxon>Streptophyta</taxon>
        <taxon>Embryophyta</taxon>
        <taxon>Tracheophyta</taxon>
        <taxon>Spermatophyta</taxon>
        <taxon>Magnoliopsida</taxon>
        <taxon>eudicotyledons</taxon>
        <taxon>Gunneridae</taxon>
        <taxon>Pentapetalae</taxon>
        <taxon>asterids</taxon>
        <taxon>lamiids</taxon>
        <taxon>Solanales</taxon>
        <taxon>Solanaceae</taxon>
        <taxon>Solanoideae</taxon>
        <taxon>Solaneae</taxon>
        <taxon>Solanum</taxon>
    </lineage>
</organism>
<sequence length="243" mass="26957">MSHLILGYNRIANEHIALYHQSIYTLDRNENEANGDCCSSGSLAHPLMGQCWTKVCSQENNDVPPTFDLAGGNICLVTSMDKWEQKMSEANDSGKIAVVNFSASWCNPCRAAAPGYHELADKYTSMIFLTVDVDELAVSFLCFVLLSFICINSVYSGHSYDTPTMLSKFCTCSANMLEETISSKLVHIGHGLMQELSTSWDIKATPTFIFFRDGRQVDKLVGVKKQELQQKLMNLAESTRSPG</sequence>
<dbReference type="Proteomes" id="UP000824120">
    <property type="component" value="Chromosome 3"/>
</dbReference>
<evidence type="ECO:0000313" key="4">
    <source>
        <dbReference type="Proteomes" id="UP000824120"/>
    </source>
</evidence>
<dbReference type="CDD" id="cd02947">
    <property type="entry name" value="TRX_family"/>
    <property type="match status" value="1"/>
</dbReference>
<dbReference type="InterPro" id="IPR013766">
    <property type="entry name" value="Thioredoxin_domain"/>
</dbReference>
<accession>A0A9J5ZWA2</accession>
<proteinExistence type="predicted"/>
<feature type="transmembrane region" description="Helical" evidence="1">
    <location>
        <begin position="136"/>
        <end position="155"/>
    </location>
</feature>
<dbReference type="AlphaFoldDB" id="A0A9J5ZWA2"/>
<gene>
    <name evidence="3" type="ORF">H5410_016179</name>
</gene>
<keyword evidence="4" id="KW-1185">Reference proteome</keyword>
<dbReference type="EMBL" id="JACXVP010000003">
    <property type="protein sequence ID" value="KAG5616355.1"/>
    <property type="molecule type" value="Genomic_DNA"/>
</dbReference>
<dbReference type="PANTHER" id="PTHR10438">
    <property type="entry name" value="THIOREDOXIN"/>
    <property type="match status" value="1"/>
</dbReference>
<dbReference type="SUPFAM" id="SSF52833">
    <property type="entry name" value="Thioredoxin-like"/>
    <property type="match status" value="1"/>
</dbReference>
<evidence type="ECO:0000256" key="1">
    <source>
        <dbReference type="SAM" id="Phobius"/>
    </source>
</evidence>
<dbReference type="Pfam" id="PF00085">
    <property type="entry name" value="Thioredoxin"/>
    <property type="match status" value="1"/>
</dbReference>
<keyword evidence="1" id="KW-1133">Transmembrane helix</keyword>
<keyword evidence="1" id="KW-0472">Membrane</keyword>
<comment type="caution">
    <text evidence="3">The sequence shown here is derived from an EMBL/GenBank/DDBJ whole genome shotgun (WGS) entry which is preliminary data.</text>
</comment>
<feature type="domain" description="Thioredoxin" evidence="2">
    <location>
        <begin position="58"/>
        <end position="237"/>
    </location>
</feature>
<reference evidence="3 4" key="1">
    <citation type="submission" date="2020-09" db="EMBL/GenBank/DDBJ databases">
        <title>De no assembly of potato wild relative species, Solanum commersonii.</title>
        <authorList>
            <person name="Cho K."/>
        </authorList>
    </citation>
    <scope>NUCLEOTIDE SEQUENCE [LARGE SCALE GENOMIC DNA]</scope>
    <source>
        <strain evidence="3">LZ3.2</strain>
        <tissue evidence="3">Leaf</tissue>
    </source>
</reference>
<dbReference type="InterPro" id="IPR050620">
    <property type="entry name" value="Thioredoxin_H-type-like"/>
</dbReference>
<dbReference type="InterPro" id="IPR036249">
    <property type="entry name" value="Thioredoxin-like_sf"/>
</dbReference>
<dbReference type="PRINTS" id="PR00421">
    <property type="entry name" value="THIOREDOXIN"/>
</dbReference>
<dbReference type="OrthoDB" id="2121326at2759"/>
<name>A0A9J5ZWA2_SOLCO</name>